<reference evidence="2 3" key="1">
    <citation type="submission" date="2018-11" db="EMBL/GenBank/DDBJ databases">
        <title>Paraburkholderia sp. DHOA04, isolated from soil.</title>
        <authorList>
            <person name="Gao Z.-H."/>
            <person name="Qiu L.-H."/>
            <person name="Fu J.-C."/>
        </authorList>
    </citation>
    <scope>NUCLEOTIDE SEQUENCE [LARGE SCALE GENOMIC DNA]</scope>
    <source>
        <strain evidence="2 3">DHOA04</strain>
    </source>
</reference>
<evidence type="ECO:0000313" key="3">
    <source>
        <dbReference type="Proteomes" id="UP000272778"/>
    </source>
</evidence>
<sequence length="662" mass="72703">MDMTSQYQSEQSLPPGTILDPVAMLVRDRYRRARHWRAVERIGRYTVEQTLRNSYRQYHSILDPRDQELVEASGIDLTVSITKHKTDVLVAWMRDLLLNSSDAPFVVEPTPIPELSSSGKAKVVQQVRKKLLGDGMAPGPQGIVDMVRQLKAQQLAAEQDEAQAASRAMQQRIEEQLVEGAFRDELLPFLTNFALYPYAVMVGPTPEMRPVFAWRGNRAVQVLEPMLAVRNVSPFDYFWSPDSSSAGKGTFDIVRERMTKYRLMMSATLPGYITANVVEALKHFALPETNRDWLNPNPDKPMVGSLMWGLDESIDVIRHFGLLSGRELNRYGLSVDDGEYHETEAVVLGMWTIKLMINPNPNTAERPVYATAYQRTPGKLPGHGIGQIVRDIERAFMAALRGTLENISYSVAPLGEVDYRRIQRYMAEDQIGNVMAGTVVPVDPDPANGGRPAHYFHTVPNVTQSTANLMQFFIDLADRWTGLPAALSGQPVGTGVNRTFRGIMALYGNALKGVQSALTNLDIDLFERLGNAYFSFNMKFDPDPDIKGDAKVKARGTSGLLQKEVAKQNAQDTLQFIAQLAQTGDIPPALLKWAIDQALVAAGVPLDQFPDESTPGEQQAQQQAQPGAPGSPGGPAPSPSPLGGASVPDSNVVASSAPGQPV</sequence>
<proteinExistence type="predicted"/>
<dbReference type="EMBL" id="RQIS01000007">
    <property type="protein sequence ID" value="RQH06637.1"/>
    <property type="molecule type" value="Genomic_DNA"/>
</dbReference>
<dbReference type="Proteomes" id="UP000272778">
    <property type="component" value="Unassembled WGS sequence"/>
</dbReference>
<name>A0A3N6NDN6_9BURK</name>
<feature type="compositionally biased region" description="Low complexity" evidence="1">
    <location>
        <begin position="615"/>
        <end position="628"/>
    </location>
</feature>
<dbReference type="OrthoDB" id="5440316at2"/>
<accession>A0A3N6NDN6</accession>
<protein>
    <submittedName>
        <fullName evidence="2">Uncharacterized protein</fullName>
    </submittedName>
</protein>
<keyword evidence="3" id="KW-1185">Reference proteome</keyword>
<evidence type="ECO:0000256" key="1">
    <source>
        <dbReference type="SAM" id="MobiDB-lite"/>
    </source>
</evidence>
<dbReference type="RefSeq" id="WP_124151314.1">
    <property type="nucleotide sequence ID" value="NZ_RQIS01000007.1"/>
</dbReference>
<gene>
    <name evidence="2" type="ORF">D1Y85_12250</name>
</gene>
<feature type="compositionally biased region" description="Polar residues" evidence="1">
    <location>
        <begin position="648"/>
        <end position="662"/>
    </location>
</feature>
<dbReference type="AlphaFoldDB" id="A0A3N6NDN6"/>
<organism evidence="2 3">
    <name type="scientific">Paraburkholderia dinghuensis</name>
    <dbReference type="NCBI Taxonomy" id="2305225"/>
    <lineage>
        <taxon>Bacteria</taxon>
        <taxon>Pseudomonadati</taxon>
        <taxon>Pseudomonadota</taxon>
        <taxon>Betaproteobacteria</taxon>
        <taxon>Burkholderiales</taxon>
        <taxon>Burkholderiaceae</taxon>
        <taxon>Paraburkholderia</taxon>
    </lineage>
</organism>
<feature type="region of interest" description="Disordered" evidence="1">
    <location>
        <begin position="606"/>
        <end position="662"/>
    </location>
</feature>
<evidence type="ECO:0000313" key="2">
    <source>
        <dbReference type="EMBL" id="RQH06637.1"/>
    </source>
</evidence>
<comment type="caution">
    <text evidence="2">The sequence shown here is derived from an EMBL/GenBank/DDBJ whole genome shotgun (WGS) entry which is preliminary data.</text>
</comment>